<dbReference type="AlphaFoldDB" id="A0A1D8D1B2"/>
<evidence type="ECO:0000313" key="1">
    <source>
        <dbReference type="EMBL" id="AOS84940.1"/>
    </source>
</evidence>
<gene>
    <name evidence="1" type="ORF">BIU88_00550</name>
</gene>
<name>A0A1D8D1B2_CHLLM</name>
<sequence length="177" mass="20322">MNDSLQATEFAEAVIEFNDNRQRPFIIVDKKQAKLYVFDSNGFLLGKAPVLLGMAVGDDLPIEIARLPLSQIKQSYRITPAGRYIAEIGRDTHGKDVLWVDFSGNLAIHPVISVPKQNRLERLTSQTIEDNRISWGCINVPKMFFKKYILKSFMRTKGIVYILPEVKSIKDYLWFEK</sequence>
<evidence type="ECO:0000313" key="2">
    <source>
        <dbReference type="Proteomes" id="UP000095185"/>
    </source>
</evidence>
<proteinExistence type="predicted"/>
<dbReference type="EMBL" id="CP017305">
    <property type="protein sequence ID" value="AOS84940.1"/>
    <property type="molecule type" value="Genomic_DNA"/>
</dbReference>
<accession>A0A1D8D1B2</accession>
<protein>
    <recommendedName>
        <fullName evidence="3">YkuD domain-containing protein</fullName>
    </recommendedName>
</protein>
<dbReference type="KEGG" id="clz:BIU88_00550"/>
<dbReference type="Proteomes" id="UP000095185">
    <property type="component" value="Chromosome"/>
</dbReference>
<evidence type="ECO:0008006" key="3">
    <source>
        <dbReference type="Google" id="ProtNLM"/>
    </source>
</evidence>
<reference evidence="1" key="1">
    <citation type="submission" date="2016-09" db="EMBL/GenBank/DDBJ databases">
        <title>Genome sequence of Chlorobaculum limnaeum.</title>
        <authorList>
            <person name="Liu Z."/>
            <person name="Tank M."/>
            <person name="Bryant D.A."/>
        </authorList>
    </citation>
    <scope>NUCLEOTIDE SEQUENCE [LARGE SCALE GENOMIC DNA]</scope>
    <source>
        <strain evidence="1">DSM 1677</strain>
    </source>
</reference>
<dbReference type="STRING" id="274537.BIU88_00550"/>
<organism evidence="1 2">
    <name type="scientific">Chlorobaculum limnaeum</name>
    <dbReference type="NCBI Taxonomy" id="274537"/>
    <lineage>
        <taxon>Bacteria</taxon>
        <taxon>Pseudomonadati</taxon>
        <taxon>Chlorobiota</taxon>
        <taxon>Chlorobiia</taxon>
        <taxon>Chlorobiales</taxon>
        <taxon>Chlorobiaceae</taxon>
        <taxon>Chlorobaculum</taxon>
    </lineage>
</organism>
<keyword evidence="2" id="KW-1185">Reference proteome</keyword>